<dbReference type="AlphaFoldDB" id="A0A375Z4K9"/>
<dbReference type="RefSeq" id="WP_113964570.1">
    <property type="nucleotide sequence ID" value="NZ_UEGW01000001.1"/>
</dbReference>
<keyword evidence="2" id="KW-1185">Reference proteome</keyword>
<proteinExistence type="predicted"/>
<reference evidence="1 2" key="1">
    <citation type="submission" date="2018-05" db="EMBL/GenBank/DDBJ databases">
        <authorList>
            <consortium name="IHU Genomes"/>
        </authorList>
    </citation>
    <scope>NUCLEOTIDE SEQUENCE [LARGE SCALE GENOMIC DNA]</scope>
    <source>
        <strain evidence="1 2">P7336</strain>
    </source>
</reference>
<name>A0A375Z4K9_MYCSH</name>
<gene>
    <name evidence="1" type="ORF">MSP7336_04354</name>
</gene>
<protein>
    <submittedName>
        <fullName evidence="1">Uncharacterized protein</fullName>
    </submittedName>
</protein>
<accession>A0A375Z4K9</accession>
<organism evidence="1 2">
    <name type="scientific">Mycobacterium shimoidei</name>
    <dbReference type="NCBI Taxonomy" id="29313"/>
    <lineage>
        <taxon>Bacteria</taxon>
        <taxon>Bacillati</taxon>
        <taxon>Actinomycetota</taxon>
        <taxon>Actinomycetes</taxon>
        <taxon>Mycobacteriales</taxon>
        <taxon>Mycobacteriaceae</taxon>
        <taxon>Mycobacterium</taxon>
    </lineage>
</organism>
<evidence type="ECO:0000313" key="1">
    <source>
        <dbReference type="EMBL" id="SRX96079.1"/>
    </source>
</evidence>
<sequence>MATITNAGREMQLYMHSLASALACAYGGEAAQFQVSGREPSPAAQKVRVQQELDVTLHHLDRLIRSKKVPPVGVPTATLGRRLVERGEKYDAVNGTYTPGPGFETFLGATVLDTAAAMELAAQEGN</sequence>
<dbReference type="Proteomes" id="UP000252015">
    <property type="component" value="Unassembled WGS sequence"/>
</dbReference>
<dbReference type="EMBL" id="UEGW01000001">
    <property type="protein sequence ID" value="SRX96079.1"/>
    <property type="molecule type" value="Genomic_DNA"/>
</dbReference>
<evidence type="ECO:0000313" key="2">
    <source>
        <dbReference type="Proteomes" id="UP000252015"/>
    </source>
</evidence>